<reference evidence="6 7" key="1">
    <citation type="submission" date="2019-07" db="EMBL/GenBank/DDBJ databases">
        <title>New species of Amycolatopsis and Streptomyces.</title>
        <authorList>
            <person name="Duangmal K."/>
            <person name="Teo W.F.A."/>
            <person name="Lipun K."/>
        </authorList>
    </citation>
    <scope>NUCLEOTIDE SEQUENCE [LARGE SCALE GENOMIC DNA]</scope>
    <source>
        <strain evidence="6 7">NBRC 109810</strain>
    </source>
</reference>
<dbReference type="InterPro" id="IPR001647">
    <property type="entry name" value="HTH_TetR"/>
</dbReference>
<evidence type="ECO:0000259" key="5">
    <source>
        <dbReference type="PROSITE" id="PS50977"/>
    </source>
</evidence>
<dbReference type="InterPro" id="IPR009057">
    <property type="entry name" value="Homeodomain-like_sf"/>
</dbReference>
<dbReference type="RefSeq" id="WP_152884489.1">
    <property type="nucleotide sequence ID" value="NZ_VJZD01000004.1"/>
</dbReference>
<dbReference type="SUPFAM" id="SSF48498">
    <property type="entry name" value="Tetracyclin repressor-like, C-terminal domain"/>
    <property type="match status" value="1"/>
</dbReference>
<dbReference type="GO" id="GO:0003677">
    <property type="term" value="F:DNA binding"/>
    <property type="evidence" value="ECO:0007669"/>
    <property type="project" value="UniProtKB-UniRule"/>
</dbReference>
<evidence type="ECO:0000256" key="2">
    <source>
        <dbReference type="ARBA" id="ARBA00023125"/>
    </source>
</evidence>
<feature type="DNA-binding region" description="H-T-H motif" evidence="4">
    <location>
        <begin position="31"/>
        <end position="50"/>
    </location>
</feature>
<comment type="caution">
    <text evidence="6">The sequence shown here is derived from an EMBL/GenBank/DDBJ whole genome shotgun (WGS) entry which is preliminary data.</text>
</comment>
<dbReference type="PANTHER" id="PTHR47506">
    <property type="entry name" value="TRANSCRIPTIONAL REGULATORY PROTEIN"/>
    <property type="match status" value="1"/>
</dbReference>
<accession>A0A5N8V5J9</accession>
<dbReference type="SUPFAM" id="SSF46689">
    <property type="entry name" value="Homeodomain-like"/>
    <property type="match status" value="1"/>
</dbReference>
<keyword evidence="3" id="KW-0804">Transcription</keyword>
<dbReference type="PANTHER" id="PTHR47506:SF3">
    <property type="entry name" value="HTH-TYPE TRANSCRIPTIONAL REGULATOR LMRA"/>
    <property type="match status" value="1"/>
</dbReference>
<name>A0A5N8V5J9_9ACTN</name>
<gene>
    <name evidence="6" type="ORF">FNH09_02200</name>
</gene>
<proteinExistence type="predicted"/>
<dbReference type="Pfam" id="PF00440">
    <property type="entry name" value="TetR_N"/>
    <property type="match status" value="1"/>
</dbReference>
<protein>
    <submittedName>
        <fullName evidence="6">TetR/AcrR family transcriptional regulator</fullName>
    </submittedName>
</protein>
<dbReference type="EMBL" id="VJZD01000004">
    <property type="protein sequence ID" value="MPY30166.1"/>
    <property type="molecule type" value="Genomic_DNA"/>
</dbReference>
<evidence type="ECO:0000256" key="4">
    <source>
        <dbReference type="PROSITE-ProRule" id="PRU00335"/>
    </source>
</evidence>
<dbReference type="Proteomes" id="UP000325849">
    <property type="component" value="Unassembled WGS sequence"/>
</dbReference>
<evidence type="ECO:0000256" key="3">
    <source>
        <dbReference type="ARBA" id="ARBA00023163"/>
    </source>
</evidence>
<dbReference type="PROSITE" id="PS50977">
    <property type="entry name" value="HTH_TETR_2"/>
    <property type="match status" value="1"/>
</dbReference>
<sequence>MATKFRRTKSEDRILTAAADLFYTHGLRGVGIDQVIERSGVAKSTLYAHFRTKEQLVAEYLRRTDTSWRAQLSAAAEQAGDDPREQLVGMFDALSDAFDRHGFFGCPFVSAAVEAEADSEAHAVTVEHALRRQTWLTELCRRAGAADAAALARHLGLLIDGALTSGRLLQDGGVVAEAKAAARLLVAAHTGTAA</sequence>
<keyword evidence="1" id="KW-0805">Transcription regulation</keyword>
<evidence type="ECO:0000256" key="1">
    <source>
        <dbReference type="ARBA" id="ARBA00023015"/>
    </source>
</evidence>
<organism evidence="6 7">
    <name type="scientific">Streptomyces adustus</name>
    <dbReference type="NCBI Taxonomy" id="1609272"/>
    <lineage>
        <taxon>Bacteria</taxon>
        <taxon>Bacillati</taxon>
        <taxon>Actinomycetota</taxon>
        <taxon>Actinomycetes</taxon>
        <taxon>Kitasatosporales</taxon>
        <taxon>Streptomycetaceae</taxon>
        <taxon>Streptomyces</taxon>
    </lineage>
</organism>
<dbReference type="AlphaFoldDB" id="A0A5N8V5J9"/>
<dbReference type="PRINTS" id="PR00455">
    <property type="entry name" value="HTHTETR"/>
</dbReference>
<feature type="domain" description="HTH tetR-type" evidence="5">
    <location>
        <begin position="8"/>
        <end position="68"/>
    </location>
</feature>
<evidence type="ECO:0000313" key="6">
    <source>
        <dbReference type="EMBL" id="MPY30166.1"/>
    </source>
</evidence>
<dbReference type="InterPro" id="IPR036271">
    <property type="entry name" value="Tet_transcr_reg_TetR-rel_C_sf"/>
</dbReference>
<evidence type="ECO:0000313" key="7">
    <source>
        <dbReference type="Proteomes" id="UP000325849"/>
    </source>
</evidence>
<keyword evidence="7" id="KW-1185">Reference proteome</keyword>
<keyword evidence="2 4" id="KW-0238">DNA-binding</keyword>
<dbReference type="OrthoDB" id="4214267at2"/>
<dbReference type="Gene3D" id="1.10.357.10">
    <property type="entry name" value="Tetracycline Repressor, domain 2"/>
    <property type="match status" value="1"/>
</dbReference>